<dbReference type="AlphaFoldDB" id="A0A090AMZ3"/>
<dbReference type="PANTHER" id="PTHR35894:SF1">
    <property type="entry name" value="PHOSPHORIBULOKINASE _ URIDINE KINASE FAMILY"/>
    <property type="match status" value="1"/>
</dbReference>
<dbReference type="Proteomes" id="UP000031623">
    <property type="component" value="Chromosome"/>
</dbReference>
<keyword evidence="4" id="KW-1185">Reference proteome</keyword>
<dbReference type="InterPro" id="IPR052026">
    <property type="entry name" value="ExeA_AAA_ATPase_DNA-bind"/>
</dbReference>
<dbReference type="GO" id="GO:0016887">
    <property type="term" value="F:ATP hydrolysis activity"/>
    <property type="evidence" value="ECO:0007669"/>
    <property type="project" value="InterPro"/>
</dbReference>
<evidence type="ECO:0000259" key="2">
    <source>
        <dbReference type="Pfam" id="PF13401"/>
    </source>
</evidence>
<dbReference type="STRING" id="40754.THII_3095"/>
<sequence length="438" mass="49786">MYYEHFGLNYPPFKITPDTQLFYPGGDRGLVLEALVYAVETGEGIIKVVGEVGSGKTMLCRMLEEKLSTRVEIVYLANPRLSPDMILHAIALEMRLPVTPQCNRLQVMHALQTRLLEKHADNQQVVIFIEEAQEMPLETLEEIRLLSNLETTRNKLLQIVLFGQPELDSNLAVTHIRQLKERITHRFYLQALSREDIKNYLHFRMQAVGYRGPPVFSPAAVRILAQVSKGLMRRINILADKALLAAFAQNEYQVKTQHIRLAARDSGFKLPLLSNRWVGVGLLALITSFILIVGWRFYQPLLGNSAVNETILPLISPTEPALTANSLLQQRIQATQQWLSSVAQQHYSIQVMQTPVENTPGLTQWLHKPEIQPLLPNLYLYQVDRNGQLIWEILYADFVDINSAMAAIATLPDILRNNKPFLRKVASLKWEGVTAKVR</sequence>
<proteinExistence type="predicted"/>
<accession>A0A090AMZ3</accession>
<dbReference type="KEGG" id="tig:THII_3095"/>
<dbReference type="Pfam" id="PF13401">
    <property type="entry name" value="AAA_22"/>
    <property type="match status" value="1"/>
</dbReference>
<protein>
    <submittedName>
        <fullName evidence="3">General secretion pathway protein, ATPase</fullName>
    </submittedName>
</protein>
<dbReference type="Gene3D" id="3.40.50.300">
    <property type="entry name" value="P-loop containing nucleotide triphosphate hydrolases"/>
    <property type="match status" value="1"/>
</dbReference>
<dbReference type="InterPro" id="IPR027417">
    <property type="entry name" value="P-loop_NTPase"/>
</dbReference>
<dbReference type="SUPFAM" id="SSF52540">
    <property type="entry name" value="P-loop containing nucleoside triphosphate hydrolases"/>
    <property type="match status" value="1"/>
</dbReference>
<dbReference type="HOGENOM" id="CLU_024125_2_2_6"/>
<dbReference type="Gene3D" id="3.30.70.1070">
    <property type="entry name" value="Sporulation related repeat"/>
    <property type="match status" value="1"/>
</dbReference>
<dbReference type="InterPro" id="IPR049945">
    <property type="entry name" value="AAA_22"/>
</dbReference>
<gene>
    <name evidence="3" type="ORF">THII_3095</name>
</gene>
<dbReference type="PANTHER" id="PTHR35894">
    <property type="entry name" value="GENERAL SECRETION PATHWAY PROTEIN A-RELATED"/>
    <property type="match status" value="1"/>
</dbReference>
<feature type="domain" description="ORC1/DEAH AAA+ ATPase" evidence="2">
    <location>
        <begin position="42"/>
        <end position="169"/>
    </location>
</feature>
<keyword evidence="1" id="KW-1133">Transmembrane helix</keyword>
<keyword evidence="1" id="KW-0812">Transmembrane</keyword>
<feature type="transmembrane region" description="Helical" evidence="1">
    <location>
        <begin position="277"/>
        <end position="298"/>
    </location>
</feature>
<keyword evidence="1" id="KW-0472">Membrane</keyword>
<organism evidence="3 4">
    <name type="scientific">Thioploca ingrica</name>
    <dbReference type="NCBI Taxonomy" id="40754"/>
    <lineage>
        <taxon>Bacteria</taxon>
        <taxon>Pseudomonadati</taxon>
        <taxon>Pseudomonadota</taxon>
        <taxon>Gammaproteobacteria</taxon>
        <taxon>Thiotrichales</taxon>
        <taxon>Thiotrichaceae</taxon>
        <taxon>Thioploca</taxon>
    </lineage>
</organism>
<reference evidence="3 4" key="1">
    <citation type="journal article" date="2014" name="ISME J.">
        <title>Ecophysiology of Thioploca ingrica as revealed by the complete genome sequence supplemented with proteomic evidence.</title>
        <authorList>
            <person name="Kojima H."/>
            <person name="Ogura Y."/>
            <person name="Yamamoto N."/>
            <person name="Togashi T."/>
            <person name="Mori H."/>
            <person name="Watanabe T."/>
            <person name="Nemoto F."/>
            <person name="Kurokawa K."/>
            <person name="Hayashi T."/>
            <person name="Fukui M."/>
        </authorList>
    </citation>
    <scope>NUCLEOTIDE SEQUENCE [LARGE SCALE GENOMIC DNA]</scope>
</reference>
<dbReference type="GO" id="GO:0042834">
    <property type="term" value="F:peptidoglycan binding"/>
    <property type="evidence" value="ECO:0007669"/>
    <property type="project" value="InterPro"/>
</dbReference>
<evidence type="ECO:0000256" key="1">
    <source>
        <dbReference type="SAM" id="Phobius"/>
    </source>
</evidence>
<evidence type="ECO:0000313" key="4">
    <source>
        <dbReference type="Proteomes" id="UP000031623"/>
    </source>
</evidence>
<dbReference type="EMBL" id="AP014633">
    <property type="protein sequence ID" value="BAP57392.1"/>
    <property type="molecule type" value="Genomic_DNA"/>
</dbReference>
<evidence type="ECO:0000313" key="3">
    <source>
        <dbReference type="EMBL" id="BAP57392.1"/>
    </source>
</evidence>
<name>A0A090AMZ3_9GAMM</name>
<dbReference type="OrthoDB" id="9780149at2"/>
<dbReference type="InterPro" id="IPR036680">
    <property type="entry name" value="SPOR-like_sf"/>
</dbReference>